<accession>A0A378ZVM3</accession>
<feature type="region of interest" description="Disordered" evidence="1">
    <location>
        <begin position="697"/>
        <end position="726"/>
    </location>
</feature>
<dbReference type="InterPro" id="IPR007730">
    <property type="entry name" value="SPOR-like_dom"/>
</dbReference>
<feature type="compositionally biased region" description="Polar residues" evidence="1">
    <location>
        <begin position="1"/>
        <end position="14"/>
    </location>
</feature>
<feature type="compositionally biased region" description="Low complexity" evidence="1">
    <location>
        <begin position="858"/>
        <end position="872"/>
    </location>
</feature>
<feature type="compositionally biased region" description="Pro residues" evidence="1">
    <location>
        <begin position="837"/>
        <end position="846"/>
    </location>
</feature>
<feature type="region of interest" description="Disordered" evidence="1">
    <location>
        <begin position="1"/>
        <end position="101"/>
    </location>
</feature>
<name>A0A378ZVM3_9HYPH</name>
<dbReference type="Pfam" id="PF05036">
    <property type="entry name" value="SPOR"/>
    <property type="match status" value="1"/>
</dbReference>
<dbReference type="Proteomes" id="UP000255000">
    <property type="component" value="Unassembled WGS sequence"/>
</dbReference>
<feature type="compositionally biased region" description="Low complexity" evidence="1">
    <location>
        <begin position="371"/>
        <end position="382"/>
    </location>
</feature>
<evidence type="ECO:0000259" key="2">
    <source>
        <dbReference type="PROSITE" id="PS51724"/>
    </source>
</evidence>
<sequence length="966" mass="99472">MPSVERNTNMSQRSDFPRSDSFREADSAARHTDDQLGAEDPLVQLARIVNRNRPASPEAGGDYFAALDQDDLLREPAGQPPVSQSAGYSGDEGAGAYGQPESYAGAEAYSGAGSYADEPYEAYAGQPDYGAPAVALPEDFHLEDPYGTPRSEESGYPEVVSQPFVTPGLRSGGDPLRYEEPEPEQYAPSMESYSLRGSSGLQLDEDAFASSLSSGELNYYAGESAPDEVVAGLRPDLNLSLDPEELAGYPQDDAAMDGDEVYPSQPYAASAYADEGYGDAGAYPEEETYTEEAYSSGDYAGNLTAAGSRYEAADQSPLRGSLDQGSGFDFAASLEQGLEDELQGAIEAGSQEQPRAQPASSFAGYGQEEPASSASAAGTGSMAASLSAALAGSLVSALSEETPVAGEKPAERTFKPRATPQMPQAKAEPVSKPASAPSYGGYDPEALAAAPQPSKAATAAVPFVPDATQPWPSLASDAAVRSAKEASASFAELDDLVGSLFNDERLQKAREPERMSSGLDTADIDDMAWPDALRNLPRDAGPVEDNLSEGDIADIFAQSRPQAQQLPLLYDEDEAPPPPGGYDLDAVARAMQESDPTLAGAGILPPHSSYEEQAAPHAGNSRRGLKIAAAVLGVAVAGGAAFALLGTGGSSVPDGPPQVIAGLEEPLKTYPEPAESGAGQPAKLIYDRVGGEPADGERMVVQDSPEPAELPPAPVDGSASDLTPGAPKRVRTLVVRPDGTIINGASGADTAGAGTVRTVSPTPVAQAPALETPGMPSAAGALAPVATLTPAQGAEEPAGALTPVTPEEQRAADAIFKGASPRVKPGPGAQVAAVQPQPVPAQPSTPQPVNSGPLNLTQPAAPQPVAAQPVQQAQASAPAASSIAPGTYVVQVTSQRTPEQAQTAYSALQRRYPSVLGSQTPVIEPIEIEGRGTFYRVRIPAGSKDAADALCGSLQSAGGDCFVRRN</sequence>
<feature type="region of interest" description="Disordered" evidence="1">
    <location>
        <begin position="819"/>
        <end position="872"/>
    </location>
</feature>
<feature type="compositionally biased region" description="Low complexity" evidence="1">
    <location>
        <begin position="825"/>
        <end position="836"/>
    </location>
</feature>
<feature type="compositionally biased region" description="Low complexity" evidence="1">
    <location>
        <begin position="446"/>
        <end position="457"/>
    </location>
</feature>
<feature type="domain" description="SPOR" evidence="2">
    <location>
        <begin position="882"/>
        <end position="966"/>
    </location>
</feature>
<dbReference type="GO" id="GO:0042834">
    <property type="term" value="F:peptidoglycan binding"/>
    <property type="evidence" value="ECO:0007669"/>
    <property type="project" value="InterPro"/>
</dbReference>
<feature type="region of interest" description="Disordered" evidence="1">
    <location>
        <begin position="597"/>
        <end position="617"/>
    </location>
</feature>
<feature type="region of interest" description="Disordered" evidence="1">
    <location>
        <begin position="278"/>
        <end position="382"/>
    </location>
</feature>
<dbReference type="InterPro" id="IPR036680">
    <property type="entry name" value="SPOR-like_sf"/>
</dbReference>
<feature type="region of interest" description="Disordered" evidence="1">
    <location>
        <begin position="140"/>
        <end position="198"/>
    </location>
</feature>
<protein>
    <submittedName>
        <fullName evidence="3">Sporulation related domain</fullName>
    </submittedName>
</protein>
<evidence type="ECO:0000256" key="1">
    <source>
        <dbReference type="SAM" id="MobiDB-lite"/>
    </source>
</evidence>
<dbReference type="Gene3D" id="3.30.70.1070">
    <property type="entry name" value="Sporulation related repeat"/>
    <property type="match status" value="1"/>
</dbReference>
<gene>
    <name evidence="3" type="ORF">NCTC13350_02180</name>
</gene>
<evidence type="ECO:0000313" key="4">
    <source>
        <dbReference type="Proteomes" id="UP000255000"/>
    </source>
</evidence>
<dbReference type="AlphaFoldDB" id="A0A378ZVM3"/>
<reference evidence="3 4" key="1">
    <citation type="submission" date="2018-06" db="EMBL/GenBank/DDBJ databases">
        <authorList>
            <consortium name="Pathogen Informatics"/>
            <person name="Doyle S."/>
        </authorList>
    </citation>
    <scope>NUCLEOTIDE SEQUENCE [LARGE SCALE GENOMIC DNA]</scope>
    <source>
        <strain evidence="3 4">NCTC13350</strain>
    </source>
</reference>
<feature type="compositionally biased region" description="Polar residues" evidence="1">
    <location>
        <begin position="350"/>
        <end position="360"/>
    </location>
</feature>
<feature type="region of interest" description="Disordered" evidence="1">
    <location>
        <begin position="398"/>
        <end position="457"/>
    </location>
</feature>
<dbReference type="SUPFAM" id="SSF110997">
    <property type="entry name" value="Sporulation related repeat"/>
    <property type="match status" value="1"/>
</dbReference>
<feature type="region of interest" description="Disordered" evidence="1">
    <location>
        <begin position="242"/>
        <end position="262"/>
    </location>
</feature>
<dbReference type="EMBL" id="UGSK01000001">
    <property type="protein sequence ID" value="SUB01245.1"/>
    <property type="molecule type" value="Genomic_DNA"/>
</dbReference>
<feature type="compositionally biased region" description="Basic and acidic residues" evidence="1">
    <location>
        <begin position="15"/>
        <end position="34"/>
    </location>
</feature>
<evidence type="ECO:0000313" key="3">
    <source>
        <dbReference type="EMBL" id="SUB01245.1"/>
    </source>
</evidence>
<dbReference type="PROSITE" id="PS51724">
    <property type="entry name" value="SPOR"/>
    <property type="match status" value="1"/>
</dbReference>
<organism evidence="3 4">
    <name type="scientific">Pannonibacter phragmitetus</name>
    <dbReference type="NCBI Taxonomy" id="121719"/>
    <lineage>
        <taxon>Bacteria</taxon>
        <taxon>Pseudomonadati</taxon>
        <taxon>Pseudomonadota</taxon>
        <taxon>Alphaproteobacteria</taxon>
        <taxon>Hyphomicrobiales</taxon>
        <taxon>Stappiaceae</taxon>
        <taxon>Pannonibacter</taxon>
    </lineage>
</organism>
<proteinExistence type="predicted"/>